<feature type="domain" description="Peptidase S8/S53" evidence="3">
    <location>
        <begin position="80"/>
        <end position="319"/>
    </location>
</feature>
<dbReference type="SUPFAM" id="SSF52743">
    <property type="entry name" value="Subtilisin-like"/>
    <property type="match status" value="1"/>
</dbReference>
<gene>
    <name evidence="4" type="ORF">DHEL01_v202869</name>
</gene>
<sequence length="326" mass="35434">MSGLALFLGLSAYFFLACALPLDDLSPFVTNSFDPKNISDSHMTVTDNTAADFLTLLSAQYDANNPNPVDKGYVRDDSDGKGTTIFVLDSGFNLERYPDEQCLDQRRIDTFVLEQHIRSGGPLTQEETNNGDYLPTPDNMDDIADLYGDELFHGHGTPVAIVAAGCKTGVARKANLYLVKISELIMNSGLPRTGLNGPNNMLYGLHHVLSVLNGYRGLSIPRGKAIVLISLAVERRQFLMERHTAQDYNAMETDFKMVLDALDRQGATVIMAAGNGGNEPVPSFVDDSFPQHLATQDSPYIIVGSTNNKGQLSSFSSPGRGNVSSF</sequence>
<comment type="similarity">
    <text evidence="1">Belongs to the peptidase S8 family.</text>
</comment>
<dbReference type="GO" id="GO:0006508">
    <property type="term" value="P:proteolysis"/>
    <property type="evidence" value="ECO:0007669"/>
    <property type="project" value="InterPro"/>
</dbReference>
<comment type="caution">
    <text evidence="4">The sequence shown here is derived from an EMBL/GenBank/DDBJ whole genome shotgun (WGS) entry which is preliminary data.</text>
</comment>
<dbReference type="InParanoid" id="A0A2P5I8B7"/>
<dbReference type="InterPro" id="IPR036852">
    <property type="entry name" value="Peptidase_S8/S53_dom_sf"/>
</dbReference>
<dbReference type="InterPro" id="IPR000209">
    <property type="entry name" value="Peptidase_S8/S53_dom"/>
</dbReference>
<accession>A0A2P5I8B7</accession>
<dbReference type="PROSITE" id="PS51892">
    <property type="entry name" value="SUBTILASE"/>
    <property type="match status" value="1"/>
</dbReference>
<comment type="caution">
    <text evidence="1">Lacks conserved residue(s) required for the propagation of feature annotation.</text>
</comment>
<evidence type="ECO:0000313" key="4">
    <source>
        <dbReference type="EMBL" id="POS78748.1"/>
    </source>
</evidence>
<keyword evidence="5" id="KW-1185">Reference proteome</keyword>
<evidence type="ECO:0000256" key="1">
    <source>
        <dbReference type="PROSITE-ProRule" id="PRU01240"/>
    </source>
</evidence>
<proteinExistence type="inferred from homology"/>
<dbReference type="GO" id="GO:0004252">
    <property type="term" value="F:serine-type endopeptidase activity"/>
    <property type="evidence" value="ECO:0007669"/>
    <property type="project" value="InterPro"/>
</dbReference>
<evidence type="ECO:0000259" key="3">
    <source>
        <dbReference type="Pfam" id="PF00082"/>
    </source>
</evidence>
<dbReference type="Pfam" id="PF00082">
    <property type="entry name" value="Peptidase_S8"/>
    <property type="match status" value="1"/>
</dbReference>
<dbReference type="AlphaFoldDB" id="A0A2P5I8B7"/>
<dbReference type="OrthoDB" id="1896086at2759"/>
<protein>
    <recommendedName>
        <fullName evidence="3">Peptidase S8/S53 domain-containing protein</fullName>
    </recommendedName>
</protein>
<organism evidence="4 5">
    <name type="scientific">Diaporthe helianthi</name>
    <dbReference type="NCBI Taxonomy" id="158607"/>
    <lineage>
        <taxon>Eukaryota</taxon>
        <taxon>Fungi</taxon>
        <taxon>Dikarya</taxon>
        <taxon>Ascomycota</taxon>
        <taxon>Pezizomycotina</taxon>
        <taxon>Sordariomycetes</taxon>
        <taxon>Sordariomycetidae</taxon>
        <taxon>Diaporthales</taxon>
        <taxon>Diaporthaceae</taxon>
        <taxon>Diaporthe</taxon>
    </lineage>
</organism>
<dbReference type="Proteomes" id="UP000094444">
    <property type="component" value="Unassembled WGS sequence"/>
</dbReference>
<dbReference type="STRING" id="158607.A0A2P5I8B7"/>
<feature type="chain" id="PRO_5015171618" description="Peptidase S8/S53 domain-containing protein" evidence="2">
    <location>
        <begin position="20"/>
        <end position="326"/>
    </location>
</feature>
<evidence type="ECO:0000313" key="5">
    <source>
        <dbReference type="Proteomes" id="UP000094444"/>
    </source>
</evidence>
<evidence type="ECO:0000256" key="2">
    <source>
        <dbReference type="SAM" id="SignalP"/>
    </source>
</evidence>
<reference evidence="4" key="1">
    <citation type="submission" date="2017-09" db="EMBL/GenBank/DDBJ databases">
        <title>Polyketide synthases of a Diaporthe helianthi virulent isolate.</title>
        <authorList>
            <person name="Baroncelli R."/>
        </authorList>
    </citation>
    <scope>NUCLEOTIDE SEQUENCE [LARGE SCALE GENOMIC DNA]</scope>
    <source>
        <strain evidence="4">7/96</strain>
    </source>
</reference>
<dbReference type="EMBL" id="MAVT02000163">
    <property type="protein sequence ID" value="POS78748.1"/>
    <property type="molecule type" value="Genomic_DNA"/>
</dbReference>
<feature type="signal peptide" evidence="2">
    <location>
        <begin position="1"/>
        <end position="19"/>
    </location>
</feature>
<name>A0A2P5I8B7_DIAHE</name>
<dbReference type="Gene3D" id="3.40.50.200">
    <property type="entry name" value="Peptidase S8/S53 domain"/>
    <property type="match status" value="1"/>
</dbReference>
<keyword evidence="2" id="KW-0732">Signal</keyword>